<dbReference type="FunFam" id="2.40.10.10:FF:000068">
    <property type="entry name" value="transmembrane protease serine 2"/>
    <property type="match status" value="1"/>
</dbReference>
<feature type="chain" id="PRO_5044877731" description="Peptidase S1 domain-containing protein" evidence="3">
    <location>
        <begin position="18"/>
        <end position="287"/>
    </location>
</feature>
<accession>A0ABD1D6W7</accession>
<feature type="domain" description="Peptidase S1" evidence="4">
    <location>
        <begin position="32"/>
        <end position="265"/>
    </location>
</feature>
<organism evidence="5 6">
    <name type="scientific">Culex pipiens pipiens</name>
    <name type="common">Northern house mosquito</name>
    <dbReference type="NCBI Taxonomy" id="38569"/>
    <lineage>
        <taxon>Eukaryota</taxon>
        <taxon>Metazoa</taxon>
        <taxon>Ecdysozoa</taxon>
        <taxon>Arthropoda</taxon>
        <taxon>Hexapoda</taxon>
        <taxon>Insecta</taxon>
        <taxon>Pterygota</taxon>
        <taxon>Neoptera</taxon>
        <taxon>Endopterygota</taxon>
        <taxon>Diptera</taxon>
        <taxon>Nematocera</taxon>
        <taxon>Culicoidea</taxon>
        <taxon>Culicidae</taxon>
        <taxon>Culicinae</taxon>
        <taxon>Culicini</taxon>
        <taxon>Culex</taxon>
        <taxon>Culex</taxon>
    </lineage>
</organism>
<reference evidence="5 6" key="1">
    <citation type="submission" date="2024-05" db="EMBL/GenBank/DDBJ databases">
        <title>Culex pipiens pipiens assembly and annotation.</title>
        <authorList>
            <person name="Alout H."/>
            <person name="Durand T."/>
        </authorList>
    </citation>
    <scope>NUCLEOTIDE SEQUENCE [LARGE SCALE GENOMIC DNA]</scope>
    <source>
        <strain evidence="5">HA-2024</strain>
        <tissue evidence="5">Whole body</tissue>
    </source>
</reference>
<dbReference type="InterPro" id="IPR001254">
    <property type="entry name" value="Trypsin_dom"/>
</dbReference>
<gene>
    <name evidence="5" type="ORF">pipiens_011307</name>
</gene>
<comment type="similarity">
    <text evidence="2">Belongs to the peptidase S1 family. CLIP subfamily.</text>
</comment>
<evidence type="ECO:0000256" key="1">
    <source>
        <dbReference type="ARBA" id="ARBA00023157"/>
    </source>
</evidence>
<protein>
    <recommendedName>
        <fullName evidence="4">Peptidase S1 domain-containing protein</fullName>
    </recommendedName>
</protein>
<keyword evidence="3" id="KW-0732">Signal</keyword>
<dbReference type="InterPro" id="IPR018114">
    <property type="entry name" value="TRYPSIN_HIS"/>
</dbReference>
<comment type="caution">
    <text evidence="5">The sequence shown here is derived from an EMBL/GenBank/DDBJ whole genome shotgun (WGS) entry which is preliminary data.</text>
</comment>
<dbReference type="PROSITE" id="PS50240">
    <property type="entry name" value="TRYPSIN_DOM"/>
    <property type="match status" value="1"/>
</dbReference>
<evidence type="ECO:0000256" key="3">
    <source>
        <dbReference type="SAM" id="SignalP"/>
    </source>
</evidence>
<evidence type="ECO:0000259" key="4">
    <source>
        <dbReference type="PROSITE" id="PS50240"/>
    </source>
</evidence>
<dbReference type="Gene3D" id="2.40.10.10">
    <property type="entry name" value="Trypsin-like serine proteases"/>
    <property type="match status" value="1"/>
</dbReference>
<dbReference type="PANTHER" id="PTHR24252:SF7">
    <property type="entry name" value="HYALIN"/>
    <property type="match status" value="1"/>
</dbReference>
<keyword evidence="1" id="KW-1015">Disulfide bond</keyword>
<dbReference type="InterPro" id="IPR043504">
    <property type="entry name" value="Peptidase_S1_PA_chymotrypsin"/>
</dbReference>
<evidence type="ECO:0000313" key="6">
    <source>
        <dbReference type="Proteomes" id="UP001562425"/>
    </source>
</evidence>
<dbReference type="EMBL" id="JBEHCU010007172">
    <property type="protein sequence ID" value="KAL1395370.1"/>
    <property type="molecule type" value="Genomic_DNA"/>
</dbReference>
<feature type="signal peptide" evidence="3">
    <location>
        <begin position="1"/>
        <end position="17"/>
    </location>
</feature>
<sequence>MLHQVALIALFCVQTLANPGCGVPRIKHQALIVRGSPTQPGEWPWHAGVYHRSGRNSQYACGGTLISAEFVVTAAHCMLDEGTSYRLTRKRLFVRLGVHNLDRIDSGAMQQFTIADIHMFGNFSRDNLHNDIALLELGEMVRMTDYVVPACVNRNVNLDGLKPDVGCLWTDPNEITLESVSGAIWPTEMPTGPPLNVSESADGRFLRTNDNISCDNDRSILGVRLGLRKKGESFYRIVGPLVDCESSEYARLTPEYLDWIESVVWPGETVNSIRNQIVNLARKPFSD</sequence>
<name>A0ABD1D6W7_CULPP</name>
<evidence type="ECO:0000313" key="5">
    <source>
        <dbReference type="EMBL" id="KAL1395370.1"/>
    </source>
</evidence>
<dbReference type="InterPro" id="IPR001314">
    <property type="entry name" value="Peptidase_S1A"/>
</dbReference>
<dbReference type="PROSITE" id="PS00134">
    <property type="entry name" value="TRYPSIN_HIS"/>
    <property type="match status" value="1"/>
</dbReference>
<dbReference type="Proteomes" id="UP001562425">
    <property type="component" value="Unassembled WGS sequence"/>
</dbReference>
<dbReference type="PRINTS" id="PR00722">
    <property type="entry name" value="CHYMOTRYPSIN"/>
</dbReference>
<dbReference type="Pfam" id="PF00089">
    <property type="entry name" value="Trypsin"/>
    <property type="match status" value="1"/>
</dbReference>
<dbReference type="InterPro" id="IPR009003">
    <property type="entry name" value="Peptidase_S1_PA"/>
</dbReference>
<keyword evidence="6" id="KW-1185">Reference proteome</keyword>
<dbReference type="PANTHER" id="PTHR24252">
    <property type="entry name" value="ACROSIN-RELATED"/>
    <property type="match status" value="1"/>
</dbReference>
<evidence type="ECO:0000256" key="2">
    <source>
        <dbReference type="ARBA" id="ARBA00024195"/>
    </source>
</evidence>
<dbReference type="SMART" id="SM00020">
    <property type="entry name" value="Tryp_SPc"/>
    <property type="match status" value="1"/>
</dbReference>
<dbReference type="SUPFAM" id="SSF50494">
    <property type="entry name" value="Trypsin-like serine proteases"/>
    <property type="match status" value="1"/>
</dbReference>
<proteinExistence type="inferred from homology"/>
<dbReference type="AlphaFoldDB" id="A0ABD1D6W7"/>